<accession>A0A2N0TTP3</accession>
<dbReference type="AlphaFoldDB" id="A0A2N0TTP3"/>
<evidence type="ECO:0000313" key="6">
    <source>
        <dbReference type="EMBL" id="OEY72367.1"/>
    </source>
</evidence>
<evidence type="ECO:0000313" key="7">
    <source>
        <dbReference type="EMBL" id="PKD18101.1"/>
    </source>
</evidence>
<keyword evidence="3" id="KW-0418">Kinase</keyword>
<dbReference type="InterPro" id="IPR045540">
    <property type="entry name" value="YegS/DAGK_C"/>
</dbReference>
<evidence type="ECO:0000313" key="9">
    <source>
        <dbReference type="Proteomes" id="UP000232533"/>
    </source>
</evidence>
<dbReference type="PANTHER" id="PTHR12358:SF54">
    <property type="entry name" value="SPHINGOSINE KINASE RELATED PROTEIN"/>
    <property type="match status" value="1"/>
</dbReference>
<gene>
    <name evidence="7" type="ORF">APR40_13285</name>
    <name evidence="6" type="ORF">BHS39_13320</name>
</gene>
<dbReference type="PANTHER" id="PTHR12358">
    <property type="entry name" value="SPHINGOSINE KINASE"/>
    <property type="match status" value="1"/>
</dbReference>
<dbReference type="InterPro" id="IPR050187">
    <property type="entry name" value="Lipid_Phosphate_FormReg"/>
</dbReference>
<evidence type="ECO:0000313" key="8">
    <source>
        <dbReference type="Proteomes" id="UP000176009"/>
    </source>
</evidence>
<dbReference type="GO" id="GO:0005524">
    <property type="term" value="F:ATP binding"/>
    <property type="evidence" value="ECO:0007669"/>
    <property type="project" value="UniProtKB-KW"/>
</dbReference>
<sequence length="297" mass="33792">MKKVQLVYNPTAGDEDHDEDQLIELLKNAGYTVYFVSTDDENWEASLIEKPEIIYAAGGDGTVHKVTEALLKNEDVNTEVPIRILPLGTANNIAKTLGIAHNKIPETIKEGTRFKAFDCGNINGLGKERFFIESLGLGIFPKLILKMKNEEIKRTPSEKLKYTHTVLKHLIETYKPTESIIKIDGEIIRDSFLLVEVMNIKYLGPNLELAPNANPDDSYFDLVLIREHSRKKFSKYIDNLNKNKNNDIDLRHFTETRRVRSLSILNSNANLHVDDEVIENQSDAEIIIENIPGKFKM</sequence>
<keyword evidence="2" id="KW-0547">Nucleotide-binding</keyword>
<evidence type="ECO:0000256" key="1">
    <source>
        <dbReference type="ARBA" id="ARBA00022679"/>
    </source>
</evidence>
<evidence type="ECO:0000259" key="5">
    <source>
        <dbReference type="PROSITE" id="PS50146"/>
    </source>
</evidence>
<organism evidence="7 9">
    <name type="scientific">Salegentibacter salarius</name>
    <dbReference type="NCBI Taxonomy" id="435906"/>
    <lineage>
        <taxon>Bacteria</taxon>
        <taxon>Pseudomonadati</taxon>
        <taxon>Bacteroidota</taxon>
        <taxon>Flavobacteriia</taxon>
        <taxon>Flavobacteriales</taxon>
        <taxon>Flavobacteriaceae</taxon>
        <taxon>Salegentibacter</taxon>
    </lineage>
</organism>
<comment type="caution">
    <text evidence="7">The sequence shown here is derived from an EMBL/GenBank/DDBJ whole genome shotgun (WGS) entry which is preliminary data.</text>
</comment>
<feature type="domain" description="DAGKc" evidence="5">
    <location>
        <begin position="1"/>
        <end position="126"/>
    </location>
</feature>
<dbReference type="Gene3D" id="3.40.50.10330">
    <property type="entry name" value="Probable inorganic polyphosphate/atp-NAD kinase, domain 1"/>
    <property type="match status" value="1"/>
</dbReference>
<dbReference type="OrthoDB" id="142078at2"/>
<dbReference type="Pfam" id="PF00781">
    <property type="entry name" value="DAGK_cat"/>
    <property type="match status" value="1"/>
</dbReference>
<dbReference type="EMBL" id="MJBR01000021">
    <property type="protein sequence ID" value="OEY72367.1"/>
    <property type="molecule type" value="Genomic_DNA"/>
</dbReference>
<protein>
    <recommendedName>
        <fullName evidence="5">DAGKc domain-containing protein</fullName>
    </recommendedName>
</protein>
<evidence type="ECO:0000256" key="4">
    <source>
        <dbReference type="ARBA" id="ARBA00022840"/>
    </source>
</evidence>
<dbReference type="Gene3D" id="2.60.200.40">
    <property type="match status" value="1"/>
</dbReference>
<keyword evidence="1" id="KW-0808">Transferase</keyword>
<dbReference type="InterPro" id="IPR017438">
    <property type="entry name" value="ATP-NAD_kinase_N"/>
</dbReference>
<dbReference type="GO" id="GO:0016301">
    <property type="term" value="F:kinase activity"/>
    <property type="evidence" value="ECO:0007669"/>
    <property type="project" value="UniProtKB-KW"/>
</dbReference>
<evidence type="ECO:0000256" key="3">
    <source>
        <dbReference type="ARBA" id="ARBA00022777"/>
    </source>
</evidence>
<keyword evidence="4" id="KW-0067">ATP-binding</keyword>
<proteinExistence type="predicted"/>
<evidence type="ECO:0000256" key="2">
    <source>
        <dbReference type="ARBA" id="ARBA00022741"/>
    </source>
</evidence>
<reference evidence="7 9" key="1">
    <citation type="submission" date="2015-10" db="EMBL/GenBank/DDBJ databases">
        <title>Draft genome sequence of Salegentibacter salinarum KCTC 12975.</title>
        <authorList>
            <person name="Lin W."/>
            <person name="Zheng Q."/>
        </authorList>
    </citation>
    <scope>NUCLEOTIDE SEQUENCE [LARGE SCALE GENOMIC DNA]</scope>
    <source>
        <strain evidence="7 9">KCTC 12974</strain>
    </source>
</reference>
<name>A0A2N0TTP3_9FLAO</name>
<dbReference type="EMBL" id="LKTR01000025">
    <property type="protein sequence ID" value="PKD18101.1"/>
    <property type="molecule type" value="Genomic_DNA"/>
</dbReference>
<dbReference type="SUPFAM" id="SSF111331">
    <property type="entry name" value="NAD kinase/diacylglycerol kinase-like"/>
    <property type="match status" value="1"/>
</dbReference>
<dbReference type="Proteomes" id="UP000232533">
    <property type="component" value="Unassembled WGS sequence"/>
</dbReference>
<dbReference type="InterPro" id="IPR016064">
    <property type="entry name" value="NAD/diacylglycerol_kinase_sf"/>
</dbReference>
<keyword evidence="8" id="KW-1185">Reference proteome</keyword>
<dbReference type="Proteomes" id="UP000176009">
    <property type="component" value="Unassembled WGS sequence"/>
</dbReference>
<dbReference type="PROSITE" id="PS50146">
    <property type="entry name" value="DAGK"/>
    <property type="match status" value="1"/>
</dbReference>
<dbReference type="RefSeq" id="WP_070054331.1">
    <property type="nucleotide sequence ID" value="NZ_FVZF01000028.1"/>
</dbReference>
<dbReference type="InterPro" id="IPR001206">
    <property type="entry name" value="Diacylglycerol_kinase_cat_dom"/>
</dbReference>
<reference evidence="6 8" key="2">
    <citation type="submission" date="2016-09" db="EMBL/GenBank/DDBJ databases">
        <title>Genome Sequence of Salegentibacter salarius,Isolated from a Marine Solar Saltern of the Yellow Sea in South Korea.</title>
        <authorList>
            <person name="Zheng Q."/>
            <person name="Liu Y."/>
        </authorList>
    </citation>
    <scope>NUCLEOTIDE SEQUENCE [LARGE SCALE GENOMIC DNA]</scope>
    <source>
        <strain evidence="6 8">KCTC 12974</strain>
    </source>
</reference>
<dbReference type="Pfam" id="PF19279">
    <property type="entry name" value="YegS_C"/>
    <property type="match status" value="1"/>
</dbReference>